<feature type="transmembrane region" description="Helical" evidence="1">
    <location>
        <begin position="65"/>
        <end position="85"/>
    </location>
</feature>
<feature type="transmembrane region" description="Helical" evidence="1">
    <location>
        <begin position="105"/>
        <end position="124"/>
    </location>
</feature>
<dbReference type="RefSeq" id="WP_077450000.1">
    <property type="nucleotide sequence ID" value="NZ_FUGE01000037.1"/>
</dbReference>
<gene>
    <name evidence="2" type="ORF">A1232T_00138</name>
</gene>
<sequence length="127" mass="14781">MWSKTLTFIRLTLMLLIATPVYASWHSPSMSLNFFWLVIIPFFVIHLISSTVLNLKGEYKSRKVALTHFQIALLFPLLGIVILMYEFFDNFPKTYYYVNDYGLGLGMYCLLIMIAALPYVMCLMKSE</sequence>
<dbReference type="AlphaFoldDB" id="A0A1R4GB34"/>
<evidence type="ECO:0000256" key="1">
    <source>
        <dbReference type="SAM" id="Phobius"/>
    </source>
</evidence>
<name>A0A1R4GB34_9GAMM</name>
<reference evidence="2 3" key="1">
    <citation type="submission" date="2017-02" db="EMBL/GenBank/DDBJ databases">
        <authorList>
            <person name="Peterson S.W."/>
        </authorList>
    </citation>
    <scope>NUCLEOTIDE SEQUENCE [LARGE SCALE GENOMIC DNA]</scope>
    <source>
        <strain evidence="2">Psychrobacter_piechaudii</strain>
    </source>
</reference>
<evidence type="ECO:0000313" key="3">
    <source>
        <dbReference type="Proteomes" id="UP000188357"/>
    </source>
</evidence>
<organism evidence="2 3">
    <name type="scientific">Psychrobacter piechaudii</name>
    <dbReference type="NCBI Taxonomy" id="1945521"/>
    <lineage>
        <taxon>Bacteria</taxon>
        <taxon>Pseudomonadati</taxon>
        <taxon>Pseudomonadota</taxon>
        <taxon>Gammaproteobacteria</taxon>
        <taxon>Moraxellales</taxon>
        <taxon>Moraxellaceae</taxon>
        <taxon>Psychrobacter</taxon>
    </lineage>
</organism>
<dbReference type="OrthoDB" id="6658544at2"/>
<keyword evidence="1" id="KW-0472">Membrane</keyword>
<proteinExistence type="predicted"/>
<dbReference type="Proteomes" id="UP000188357">
    <property type="component" value="Unassembled WGS sequence"/>
</dbReference>
<keyword evidence="1" id="KW-0812">Transmembrane</keyword>
<feature type="transmembrane region" description="Helical" evidence="1">
    <location>
        <begin position="33"/>
        <end position="53"/>
    </location>
</feature>
<protein>
    <submittedName>
        <fullName evidence="2">Uncharacterized protein</fullName>
    </submittedName>
</protein>
<dbReference type="EMBL" id="FUGE01000037">
    <property type="protein sequence ID" value="SJM65401.1"/>
    <property type="molecule type" value="Genomic_DNA"/>
</dbReference>
<keyword evidence="1" id="KW-1133">Transmembrane helix</keyword>
<evidence type="ECO:0000313" key="2">
    <source>
        <dbReference type="EMBL" id="SJM65401.1"/>
    </source>
</evidence>
<accession>A0A1R4GB34</accession>
<keyword evidence="3" id="KW-1185">Reference proteome</keyword>